<sequence length="190" mass="20330">MSNQNPDQPHGNARLKKLIAADTVLESLLGREKGSVALQYVKSHTSDIQKLLVHGLSATRISELLAAPLDARPSTVLAALHETGLVQKRAAKESRNGVRNDEKKGLPGTPAATSPSAASPAAKPAVRDTATNSANIPARTPHQPSTALELPPWANGSDKRDDETDEDYCLRKNLEGPPEAKRKFIGEHNT</sequence>
<name>A0A1J5RD14_9ZZZZ</name>
<protein>
    <submittedName>
        <fullName evidence="2">Uncharacterized protein</fullName>
    </submittedName>
</protein>
<proteinExistence type="predicted"/>
<dbReference type="AlphaFoldDB" id="A0A1J5RD14"/>
<accession>A0A1J5RD14</accession>
<organism evidence="2">
    <name type="scientific">mine drainage metagenome</name>
    <dbReference type="NCBI Taxonomy" id="410659"/>
    <lineage>
        <taxon>unclassified sequences</taxon>
        <taxon>metagenomes</taxon>
        <taxon>ecological metagenomes</taxon>
    </lineage>
</organism>
<feature type="compositionally biased region" description="Low complexity" evidence="1">
    <location>
        <begin position="109"/>
        <end position="124"/>
    </location>
</feature>
<dbReference type="EMBL" id="MLJW01000505">
    <property type="protein sequence ID" value="OIQ86021.1"/>
    <property type="molecule type" value="Genomic_DNA"/>
</dbReference>
<feature type="compositionally biased region" description="Basic and acidic residues" evidence="1">
    <location>
        <begin position="90"/>
        <end position="105"/>
    </location>
</feature>
<evidence type="ECO:0000313" key="2">
    <source>
        <dbReference type="EMBL" id="OIQ86021.1"/>
    </source>
</evidence>
<reference evidence="2" key="1">
    <citation type="submission" date="2016-10" db="EMBL/GenBank/DDBJ databases">
        <title>Sequence of Gallionella enrichment culture.</title>
        <authorList>
            <person name="Poehlein A."/>
            <person name="Muehling M."/>
            <person name="Daniel R."/>
        </authorList>
    </citation>
    <scope>NUCLEOTIDE SEQUENCE</scope>
</reference>
<evidence type="ECO:0000256" key="1">
    <source>
        <dbReference type="SAM" id="MobiDB-lite"/>
    </source>
</evidence>
<feature type="compositionally biased region" description="Basic and acidic residues" evidence="1">
    <location>
        <begin position="157"/>
        <end position="190"/>
    </location>
</feature>
<comment type="caution">
    <text evidence="2">The sequence shown here is derived from an EMBL/GenBank/DDBJ whole genome shotgun (WGS) entry which is preliminary data.</text>
</comment>
<feature type="region of interest" description="Disordered" evidence="1">
    <location>
        <begin position="89"/>
        <end position="190"/>
    </location>
</feature>
<gene>
    <name evidence="2" type="ORF">GALL_321190</name>
</gene>